<gene>
    <name evidence="2" type="ORF">GD597_10045</name>
</gene>
<keyword evidence="3" id="KW-1185">Reference proteome</keyword>
<evidence type="ECO:0000313" key="2">
    <source>
        <dbReference type="EMBL" id="NNV55800.1"/>
    </source>
</evidence>
<dbReference type="AlphaFoldDB" id="A0A8J8FCZ9"/>
<sequence>MAAMITGSSFGFSKKTPLLSFSTLGCPDWTFEKIIQFAAANEFKGIEIRGIQRELDLNKCNTFNTAEKIKQSMLLLRENNLSIVNLGASATMHFPIGAERTKNIDDGKRFIDLANTLQCPYIRVFPNNLPKDQDKKITLDLIAAGLTELGNYAANTNVTVLMETHGDLVYTADIVYVMQQVNHAHVGLVWDMVNMWSITGEDPAMVFPQLQKHIRHTHIKDMVRNNGKDQYTFLGKGETPIFKAIDLLHKNHYKGYYSFEWEKLWHPEIAEPELAIADYASTMKAHFKGK</sequence>
<evidence type="ECO:0000259" key="1">
    <source>
        <dbReference type="Pfam" id="PF01261"/>
    </source>
</evidence>
<accession>A0A8J8FCZ9</accession>
<evidence type="ECO:0000313" key="3">
    <source>
        <dbReference type="Proteomes" id="UP000598971"/>
    </source>
</evidence>
<dbReference type="SUPFAM" id="SSF51658">
    <property type="entry name" value="Xylose isomerase-like"/>
    <property type="match status" value="1"/>
</dbReference>
<reference evidence="2" key="1">
    <citation type="submission" date="2019-10" db="EMBL/GenBank/DDBJ databases">
        <title>Draft genome sequence of Panacibacter sp. KCS-6.</title>
        <authorList>
            <person name="Yim K.J."/>
        </authorList>
    </citation>
    <scope>NUCLEOTIDE SEQUENCE</scope>
    <source>
        <strain evidence="2">KCS-6</strain>
    </source>
</reference>
<name>A0A8J8FCZ9_9BACT</name>
<dbReference type="InterPro" id="IPR013022">
    <property type="entry name" value="Xyl_isomerase-like_TIM-brl"/>
</dbReference>
<feature type="domain" description="Xylose isomerase-like TIM barrel" evidence="1">
    <location>
        <begin position="36"/>
        <end position="270"/>
    </location>
</feature>
<organism evidence="2 3">
    <name type="scientific">Limnovirga soli</name>
    <dbReference type="NCBI Taxonomy" id="2656915"/>
    <lineage>
        <taxon>Bacteria</taxon>
        <taxon>Pseudomonadati</taxon>
        <taxon>Bacteroidota</taxon>
        <taxon>Chitinophagia</taxon>
        <taxon>Chitinophagales</taxon>
        <taxon>Chitinophagaceae</taxon>
        <taxon>Limnovirga</taxon>
    </lineage>
</organism>
<dbReference type="Proteomes" id="UP000598971">
    <property type="component" value="Unassembled WGS sequence"/>
</dbReference>
<protein>
    <submittedName>
        <fullName evidence="2">TIM barrel protein</fullName>
    </submittedName>
</protein>
<dbReference type="PANTHER" id="PTHR12110">
    <property type="entry name" value="HYDROXYPYRUVATE ISOMERASE"/>
    <property type="match status" value="1"/>
</dbReference>
<dbReference type="PANTHER" id="PTHR12110:SF41">
    <property type="entry name" value="INOSOSE DEHYDRATASE"/>
    <property type="match status" value="1"/>
</dbReference>
<dbReference type="InterPro" id="IPR036237">
    <property type="entry name" value="Xyl_isomerase-like_sf"/>
</dbReference>
<dbReference type="Gene3D" id="3.20.20.150">
    <property type="entry name" value="Divalent-metal-dependent TIM barrel enzymes"/>
    <property type="match status" value="1"/>
</dbReference>
<proteinExistence type="predicted"/>
<dbReference type="EMBL" id="WHPF01000006">
    <property type="protein sequence ID" value="NNV55800.1"/>
    <property type="molecule type" value="Genomic_DNA"/>
</dbReference>
<dbReference type="InterPro" id="IPR050312">
    <property type="entry name" value="IolE/XylAMocC-like"/>
</dbReference>
<dbReference type="Pfam" id="PF01261">
    <property type="entry name" value="AP_endonuc_2"/>
    <property type="match status" value="1"/>
</dbReference>
<comment type="caution">
    <text evidence="2">The sequence shown here is derived from an EMBL/GenBank/DDBJ whole genome shotgun (WGS) entry which is preliminary data.</text>
</comment>